<feature type="compositionally biased region" description="Low complexity" evidence="5">
    <location>
        <begin position="1041"/>
        <end position="1057"/>
    </location>
</feature>
<dbReference type="InterPro" id="IPR013083">
    <property type="entry name" value="Znf_RING/FYVE/PHD"/>
</dbReference>
<evidence type="ECO:0000259" key="7">
    <source>
        <dbReference type="PROSITE" id="PS51787"/>
    </source>
</evidence>
<keyword evidence="1" id="KW-0479">Metal-binding</keyword>
<feature type="region of interest" description="Disordered" evidence="5">
    <location>
        <begin position="1"/>
        <end position="136"/>
    </location>
</feature>
<evidence type="ECO:0000256" key="5">
    <source>
        <dbReference type="SAM" id="MobiDB-lite"/>
    </source>
</evidence>
<dbReference type="SUPFAM" id="SSF88697">
    <property type="entry name" value="PUA domain-like"/>
    <property type="match status" value="1"/>
</dbReference>
<evidence type="ECO:0000256" key="1">
    <source>
        <dbReference type="ARBA" id="ARBA00022723"/>
    </source>
</evidence>
<dbReference type="OrthoDB" id="264917at2759"/>
<protein>
    <submittedName>
        <fullName evidence="8">Uncharacterized protein</fullName>
    </submittedName>
</protein>
<feature type="domain" description="Lon N-terminal" evidence="7">
    <location>
        <begin position="840"/>
        <end position="1162"/>
    </location>
</feature>
<feature type="compositionally biased region" description="Acidic residues" evidence="5">
    <location>
        <begin position="1058"/>
        <end position="1068"/>
    </location>
</feature>
<dbReference type="PROSITE" id="PS50089">
    <property type="entry name" value="ZF_RING_2"/>
    <property type="match status" value="2"/>
</dbReference>
<dbReference type="Gene3D" id="2.30.130.40">
    <property type="entry name" value="LON domain-like"/>
    <property type="match status" value="1"/>
</dbReference>
<evidence type="ECO:0000313" key="9">
    <source>
        <dbReference type="Proteomes" id="UP000006174"/>
    </source>
</evidence>
<dbReference type="STRING" id="1128400.I2FT57"/>
<feature type="compositionally biased region" description="Polar residues" evidence="5">
    <location>
        <begin position="992"/>
        <end position="1005"/>
    </location>
</feature>
<feature type="compositionally biased region" description="Low complexity" evidence="5">
    <location>
        <begin position="405"/>
        <end position="419"/>
    </location>
</feature>
<reference evidence="8 9" key="1">
    <citation type="journal article" date="2012" name="Plant Cell">
        <title>Genome comparison of barley and maize smut fungi reveals targeted loss of RNA silencing components and species-specific presence of transposable elements.</title>
        <authorList>
            <person name="Laurie J.D."/>
            <person name="Ali S."/>
            <person name="Linning R."/>
            <person name="Mannhaupt G."/>
            <person name="Wong P."/>
            <person name="Gueldener U."/>
            <person name="Muensterkoetter M."/>
            <person name="Moore R."/>
            <person name="Kahmann R."/>
            <person name="Bakkeren G."/>
            <person name="Schirawski J."/>
        </authorList>
    </citation>
    <scope>NUCLEOTIDE SEQUENCE [LARGE SCALE GENOMIC DNA]</scope>
    <source>
        <strain evidence="9">Uh4875-4</strain>
    </source>
</reference>
<dbReference type="Gene3D" id="1.20.58.1480">
    <property type="match status" value="1"/>
</dbReference>
<dbReference type="GO" id="GO:0061630">
    <property type="term" value="F:ubiquitin protein ligase activity"/>
    <property type="evidence" value="ECO:0007669"/>
    <property type="project" value="TreeGrafter"/>
</dbReference>
<keyword evidence="2 4" id="KW-0863">Zinc-finger</keyword>
<proteinExistence type="predicted"/>
<organism evidence="8 9">
    <name type="scientific">Ustilago hordei</name>
    <name type="common">Barley covered smut fungus</name>
    <dbReference type="NCBI Taxonomy" id="120017"/>
    <lineage>
        <taxon>Eukaryota</taxon>
        <taxon>Fungi</taxon>
        <taxon>Dikarya</taxon>
        <taxon>Basidiomycota</taxon>
        <taxon>Ustilaginomycotina</taxon>
        <taxon>Ustilaginomycetes</taxon>
        <taxon>Ustilaginales</taxon>
        <taxon>Ustilaginaceae</taxon>
        <taxon>Ustilago</taxon>
    </lineage>
</organism>
<evidence type="ECO:0000256" key="3">
    <source>
        <dbReference type="ARBA" id="ARBA00022833"/>
    </source>
</evidence>
<dbReference type="SMART" id="SM00184">
    <property type="entry name" value="RING"/>
    <property type="match status" value="2"/>
</dbReference>
<evidence type="ECO:0000256" key="2">
    <source>
        <dbReference type="ARBA" id="ARBA00022771"/>
    </source>
</evidence>
<dbReference type="HOGENOM" id="CLU_283004_0_0_1"/>
<dbReference type="Pfam" id="PF13923">
    <property type="entry name" value="zf-C3HC4_2"/>
    <property type="match status" value="1"/>
</dbReference>
<feature type="compositionally biased region" description="Low complexity" evidence="5">
    <location>
        <begin position="352"/>
        <end position="373"/>
    </location>
</feature>
<dbReference type="PROSITE" id="PS51787">
    <property type="entry name" value="LON_N"/>
    <property type="match status" value="1"/>
</dbReference>
<evidence type="ECO:0000259" key="6">
    <source>
        <dbReference type="PROSITE" id="PS50089"/>
    </source>
</evidence>
<dbReference type="InterPro" id="IPR027370">
    <property type="entry name" value="Znf-RING_euk"/>
</dbReference>
<feature type="compositionally biased region" description="Polar residues" evidence="5">
    <location>
        <begin position="55"/>
        <end position="67"/>
    </location>
</feature>
<dbReference type="Pfam" id="PF02190">
    <property type="entry name" value="LON_substr_bdg"/>
    <property type="match status" value="1"/>
</dbReference>
<dbReference type="CDD" id="cd16514">
    <property type="entry name" value="RING-HC_LONFs_rpt2"/>
    <property type="match status" value="1"/>
</dbReference>
<dbReference type="EMBL" id="CAGI01000151">
    <property type="protein sequence ID" value="CCF50100.1"/>
    <property type="molecule type" value="Genomic_DNA"/>
</dbReference>
<dbReference type="SUPFAM" id="SSF57850">
    <property type="entry name" value="RING/U-box"/>
    <property type="match status" value="2"/>
</dbReference>
<dbReference type="OMA" id="CLVVHWI"/>
<dbReference type="AlphaFoldDB" id="I2FT57"/>
<feature type="domain" description="RING-type" evidence="6">
    <location>
        <begin position="151"/>
        <end position="215"/>
    </location>
</feature>
<feature type="compositionally biased region" description="Acidic residues" evidence="5">
    <location>
        <begin position="467"/>
        <end position="476"/>
    </location>
</feature>
<feature type="compositionally biased region" description="Polar residues" evidence="5">
    <location>
        <begin position="1"/>
        <end position="22"/>
    </location>
</feature>
<dbReference type="GO" id="GO:0008270">
    <property type="term" value="F:zinc ion binding"/>
    <property type="evidence" value="ECO:0007669"/>
    <property type="project" value="UniProtKB-KW"/>
</dbReference>
<dbReference type="InterPro" id="IPR003111">
    <property type="entry name" value="Lon_prtase_N"/>
</dbReference>
<dbReference type="Gene3D" id="3.30.40.10">
    <property type="entry name" value="Zinc/RING finger domain, C3HC4 (zinc finger)"/>
    <property type="match status" value="2"/>
</dbReference>
<evidence type="ECO:0000256" key="4">
    <source>
        <dbReference type="PROSITE-ProRule" id="PRU00175"/>
    </source>
</evidence>
<dbReference type="PANTHER" id="PTHR23327">
    <property type="entry name" value="RING FINGER PROTEIN 127"/>
    <property type="match status" value="1"/>
</dbReference>
<feature type="region of interest" description="Disordered" evidence="5">
    <location>
        <begin position="1023"/>
        <end position="1069"/>
    </location>
</feature>
<dbReference type="SMART" id="SM00464">
    <property type="entry name" value="LON"/>
    <property type="match status" value="1"/>
</dbReference>
<feature type="region of interest" description="Disordered" evidence="5">
    <location>
        <begin position="341"/>
        <end position="497"/>
    </location>
</feature>
<feature type="domain" description="RING-type" evidence="6">
    <location>
        <begin position="690"/>
        <end position="728"/>
    </location>
</feature>
<sequence>MSPASTQHLQHACTSSGSSSPCGQAHASSSIRSRHHSPVSPTAPASHDYHMAAPRQSSQRSETTMPHSSAELERTQVSQYTDMPSSQPNTTESATRQLQPQQQAQQQHKSIASRSPSAQQQRQPQQMRLPTAPQRRRAPELATVLLTLATCHVCQRPLHDPVTLPCGHSSCLQCIKDRLLPKSIPPEEQVKPLPCLSHLPPRLPLSPMTVACPAHGCPRSAIGRGIGAWAGHQPRYGLIPTYTERLPVGSEDVGPGAPPADGFVMGVADHPLRLTVIGPQTRSKAHLFALPPHGVDSNSATAAGQQQMAATRLPSLATCNLLRPDVTLSKAVAILMHYASSPLPRPPRQRRGAAGSSRPSSSSSSSSQYSRPGAARDTNDQSAYSARARGAVPSRRSLQSRPTSRRLAATAPSSAAASSRRYHPSGMSQAGMGIFGRNESDLESGTVGGVRAAYESDDQHIPADGTFFDDSDDDPSTDTAHQRSTPHGRTHSMHIQVDRDQDKECWTLHAGTDEEHTEEEDDRLWPDHVGGAFSRPPLSAAAIRRRDKARLKRRRGRGSDDSTLSAAASFRKGNAAHTKGKVAKRDPSHSVEEAVGCHVDSAVSHGLHGEHASEALVDAVRRRRAQQALASNSNASKVESDADADDAIARNRNIEAKHSLALSSRVGVNGEPLIQTVATLHSELAEVLECQLCYLLLYDPLTTPCGHTFCKSCFARSLDHADRCPLCRADMPNFSFFQDHRPNTALLKILTSDTATFSDEDGMHSDSTQEAKHVAPNTYAGISIAMGSGGDAAKHVDNASRRAGYMIDDDPETAPHHYGFKRLYEQRKAAIQQEEREARLSTPIFVCTLAFPGMPTILHIFEPRYRLMVRRCLESGNPRFGMVLPWRNNGGTEEYGTMLEIKSVQMLADGRSMLETVGSYRFRLLEKGSLDGYTVGRVERVDDISLEEEAELERSVLMRRAELDKKKAAKAVEPPPSQPMSCSSSAPVRTVPSGSNEAEEQQASLTRPEMLRAERDVLSIYQSDPSAPQHQDDWHPEDPDANTPAADTATNNSNTAPEEQEQEQEEEGMLPFKPVPAEPSIEELTAICTSFIETLRSGSAPWLLSRLNHTYGPMPSADQVERLGYWMALVMPIDEHEKAKLLPIRSRRLRLCLVVHWIEQLRQSWWFNSGCTVS</sequence>
<feature type="region of interest" description="Disordered" evidence="5">
    <location>
        <begin position="966"/>
        <end position="1009"/>
    </location>
</feature>
<feature type="compositionally biased region" description="Low complexity" evidence="5">
    <location>
        <begin position="97"/>
        <end position="126"/>
    </location>
</feature>
<comment type="caution">
    <text evidence="8">The sequence shown here is derived from an EMBL/GenBank/DDBJ whole genome shotgun (WGS) entry which is preliminary data.</text>
</comment>
<keyword evidence="9" id="KW-1185">Reference proteome</keyword>
<dbReference type="eggNOG" id="KOG4159">
    <property type="taxonomic scope" value="Eukaryota"/>
</dbReference>
<dbReference type="InterPro" id="IPR046336">
    <property type="entry name" value="Lon_prtase_N_sf"/>
</dbReference>
<accession>I2FT57</accession>
<feature type="compositionally biased region" description="Basic residues" evidence="5">
    <location>
        <begin position="543"/>
        <end position="556"/>
    </location>
</feature>
<dbReference type="PANTHER" id="PTHR23327:SF42">
    <property type="entry name" value="LON PEPTIDASE N-TERMINAL DOMAIN AND RING FINGER PROTEIN C14F5.10C"/>
    <property type="match status" value="1"/>
</dbReference>
<dbReference type="Proteomes" id="UP000006174">
    <property type="component" value="Unassembled WGS sequence"/>
</dbReference>
<keyword evidence="3" id="KW-0862">Zinc</keyword>
<gene>
    <name evidence="8" type="ORF">UHOR_07078</name>
</gene>
<dbReference type="Pfam" id="PF13445">
    <property type="entry name" value="zf-RING_UBOX"/>
    <property type="match status" value="1"/>
</dbReference>
<dbReference type="InterPro" id="IPR015947">
    <property type="entry name" value="PUA-like_sf"/>
</dbReference>
<dbReference type="InterPro" id="IPR001841">
    <property type="entry name" value="Znf_RING"/>
</dbReference>
<feature type="region of interest" description="Disordered" evidence="5">
    <location>
        <begin position="512"/>
        <end position="589"/>
    </location>
</feature>
<name>I2FT57_USTHO</name>
<feature type="compositionally biased region" description="Polar residues" evidence="5">
    <location>
        <begin position="75"/>
        <end position="96"/>
    </location>
</feature>
<evidence type="ECO:0000313" key="8">
    <source>
        <dbReference type="EMBL" id="CCF50100.1"/>
    </source>
</evidence>